<keyword evidence="17" id="KW-1185">Reference proteome</keyword>
<dbReference type="NCBIfam" id="TIGR00169">
    <property type="entry name" value="leuB"/>
    <property type="match status" value="1"/>
</dbReference>
<dbReference type="InterPro" id="IPR019818">
    <property type="entry name" value="IsoCit/isopropylmalate_DH_CS"/>
</dbReference>
<dbReference type="PANTHER" id="PTHR42979:SF1">
    <property type="entry name" value="3-ISOPROPYLMALATE DEHYDROGENASE"/>
    <property type="match status" value="1"/>
</dbReference>
<comment type="subcellular location">
    <subcellularLocation>
        <location evidence="13">Cytoplasm</location>
    </subcellularLocation>
</comment>
<comment type="caution">
    <text evidence="13">Lacks conserved residue(s) required for the propagation of feature annotation.</text>
</comment>
<dbReference type="GO" id="GO:0003862">
    <property type="term" value="F:3-isopropylmalate dehydrogenase activity"/>
    <property type="evidence" value="ECO:0007669"/>
    <property type="project" value="UniProtKB-EC"/>
</dbReference>
<keyword evidence="11 13" id="KW-0520">NAD</keyword>
<comment type="function">
    <text evidence="13 14">Catalyzes the oxidation of 3-carboxy-2-hydroxy-4-methylpentanoate (3-isopropylmalate) to 3-carboxy-4-methyl-2-oxopentanoate. The product decarboxylates to 4-methyl-2 oxopentanoate.</text>
</comment>
<dbReference type="PANTHER" id="PTHR42979">
    <property type="entry name" value="3-ISOPROPYLMALATE DEHYDROGENASE"/>
    <property type="match status" value="1"/>
</dbReference>
<organism evidence="16 17">
    <name type="scientific">Staphylococcus marylandisciuri</name>
    <dbReference type="NCBI Taxonomy" id="2981529"/>
    <lineage>
        <taxon>Bacteria</taxon>
        <taxon>Bacillati</taxon>
        <taxon>Bacillota</taxon>
        <taxon>Bacilli</taxon>
        <taxon>Bacillales</taxon>
        <taxon>Staphylococcaceae</taxon>
        <taxon>Staphylococcus</taxon>
    </lineage>
</organism>
<evidence type="ECO:0000256" key="7">
    <source>
        <dbReference type="ARBA" id="ARBA00022605"/>
    </source>
</evidence>
<keyword evidence="7 13" id="KW-0028">Amino-acid biosynthesis</keyword>
<evidence type="ECO:0000256" key="5">
    <source>
        <dbReference type="ARBA" id="ARBA00011738"/>
    </source>
</evidence>
<feature type="binding site" evidence="13">
    <location>
        <begin position="275"/>
        <end position="287"/>
    </location>
    <ligand>
        <name>NAD(+)</name>
        <dbReference type="ChEBI" id="CHEBI:57540"/>
    </ligand>
</feature>
<evidence type="ECO:0000256" key="2">
    <source>
        <dbReference type="ARBA" id="ARBA00001936"/>
    </source>
</evidence>
<accession>A0ABT2QQA3</accession>
<feature type="site" description="Important for catalysis" evidence="13">
    <location>
        <position position="139"/>
    </location>
</feature>
<comment type="caution">
    <text evidence="16">The sequence shown here is derived from an EMBL/GenBank/DDBJ whole genome shotgun (WGS) entry which is preliminary data.</text>
</comment>
<keyword evidence="13" id="KW-0464">Manganese</keyword>
<dbReference type="RefSeq" id="WP_262855681.1">
    <property type="nucleotide sequence ID" value="NZ_JAOPKZ010000008.1"/>
</dbReference>
<evidence type="ECO:0000259" key="15">
    <source>
        <dbReference type="SMART" id="SM01329"/>
    </source>
</evidence>
<keyword evidence="13" id="KW-0963">Cytoplasm</keyword>
<keyword evidence="10 13" id="KW-0560">Oxidoreductase</keyword>
<dbReference type="SMART" id="SM01329">
    <property type="entry name" value="Iso_dh"/>
    <property type="match status" value="1"/>
</dbReference>
<feature type="binding site" evidence="13">
    <location>
        <position position="241"/>
    </location>
    <ligand>
        <name>Mg(2+)</name>
        <dbReference type="ChEBI" id="CHEBI:18420"/>
    </ligand>
</feature>
<feature type="binding site" evidence="13">
    <location>
        <position position="217"/>
    </location>
    <ligand>
        <name>Mg(2+)</name>
        <dbReference type="ChEBI" id="CHEBI:18420"/>
    </ligand>
</feature>
<dbReference type="InterPro" id="IPR004429">
    <property type="entry name" value="Isopropylmalate_DH"/>
</dbReference>
<dbReference type="EMBL" id="JAOPKZ010000008">
    <property type="protein sequence ID" value="MCU5746142.1"/>
    <property type="molecule type" value="Genomic_DNA"/>
</dbReference>
<evidence type="ECO:0000313" key="17">
    <source>
        <dbReference type="Proteomes" id="UP001209553"/>
    </source>
</evidence>
<keyword evidence="9 13" id="KW-0460">Magnesium</keyword>
<feature type="binding site" evidence="13">
    <location>
        <position position="132"/>
    </location>
    <ligand>
        <name>substrate</name>
    </ligand>
</feature>
<feature type="site" description="Important for catalysis" evidence="13">
    <location>
        <position position="185"/>
    </location>
</feature>
<keyword evidence="12 13" id="KW-0100">Branched-chain amino acid biosynthesis</keyword>
<dbReference type="PROSITE" id="PS00470">
    <property type="entry name" value="IDH_IMDH"/>
    <property type="match status" value="1"/>
</dbReference>
<evidence type="ECO:0000256" key="9">
    <source>
        <dbReference type="ARBA" id="ARBA00022842"/>
    </source>
</evidence>
<evidence type="ECO:0000256" key="13">
    <source>
        <dbReference type="HAMAP-Rule" id="MF_01033"/>
    </source>
</evidence>
<feature type="domain" description="Isopropylmalate dehydrogenase-like" evidence="15">
    <location>
        <begin position="4"/>
        <end position="342"/>
    </location>
</feature>
<feature type="binding site" evidence="13">
    <location>
        <position position="245"/>
    </location>
    <ligand>
        <name>Mg(2+)</name>
        <dbReference type="ChEBI" id="CHEBI:18420"/>
    </ligand>
</feature>
<evidence type="ECO:0000256" key="10">
    <source>
        <dbReference type="ARBA" id="ARBA00023002"/>
    </source>
</evidence>
<keyword evidence="6 13" id="KW-0432">Leucine biosynthesis</keyword>
<dbReference type="EC" id="1.1.1.85" evidence="13"/>
<dbReference type="Pfam" id="PF00180">
    <property type="entry name" value="Iso_dh"/>
    <property type="match status" value="1"/>
</dbReference>
<evidence type="ECO:0000256" key="3">
    <source>
        <dbReference type="ARBA" id="ARBA00004762"/>
    </source>
</evidence>
<feature type="binding site" evidence="13">
    <location>
        <position position="104"/>
    </location>
    <ligand>
        <name>substrate</name>
    </ligand>
</feature>
<dbReference type="SUPFAM" id="SSF53659">
    <property type="entry name" value="Isocitrate/Isopropylmalate dehydrogenase-like"/>
    <property type="match status" value="1"/>
</dbReference>
<comment type="cofactor">
    <cofactor evidence="13 14">
        <name>Mg(2+)</name>
        <dbReference type="ChEBI" id="CHEBI:18420"/>
    </cofactor>
    <cofactor evidence="13 14">
        <name>Mn(2+)</name>
        <dbReference type="ChEBI" id="CHEBI:29035"/>
    </cofactor>
    <text evidence="13 14">Binds 1 Mg(2+) or Mn(2+) ion per subunit.</text>
</comment>
<evidence type="ECO:0000256" key="12">
    <source>
        <dbReference type="ARBA" id="ARBA00023304"/>
    </source>
</evidence>
<dbReference type="Proteomes" id="UP001209553">
    <property type="component" value="Unassembled WGS sequence"/>
</dbReference>
<dbReference type="HAMAP" id="MF_01033">
    <property type="entry name" value="LeuB_type1"/>
    <property type="match status" value="1"/>
</dbReference>
<dbReference type="InterPro" id="IPR024084">
    <property type="entry name" value="IsoPropMal-DH-like_dom"/>
</dbReference>
<comment type="similarity">
    <text evidence="4 13">Belongs to the isocitrate and isopropylmalate dehydrogenases family. LeuB type 1 subfamily.</text>
</comment>
<feature type="binding site" evidence="13">
    <location>
        <position position="217"/>
    </location>
    <ligand>
        <name>substrate</name>
    </ligand>
</feature>
<dbReference type="Gene3D" id="3.40.718.10">
    <property type="entry name" value="Isopropylmalate Dehydrogenase"/>
    <property type="match status" value="1"/>
</dbReference>
<evidence type="ECO:0000256" key="8">
    <source>
        <dbReference type="ARBA" id="ARBA00022723"/>
    </source>
</evidence>
<evidence type="ECO:0000313" key="16">
    <source>
        <dbReference type="EMBL" id="MCU5746142.1"/>
    </source>
</evidence>
<comment type="pathway">
    <text evidence="3 13 14">Amino-acid biosynthesis; L-leucine biosynthesis; L-leucine from 3-methyl-2-oxobutanoate: step 3/4.</text>
</comment>
<feature type="binding site" evidence="13">
    <location>
        <position position="94"/>
    </location>
    <ligand>
        <name>substrate</name>
    </ligand>
</feature>
<evidence type="ECO:0000256" key="6">
    <source>
        <dbReference type="ARBA" id="ARBA00022430"/>
    </source>
</evidence>
<name>A0ABT2QQA3_9STAP</name>
<protein>
    <recommendedName>
        <fullName evidence="13">3-isopropylmalate dehydrogenase</fullName>
        <ecNumber evidence="13">1.1.1.85</ecNumber>
    </recommendedName>
    <alternativeName>
        <fullName evidence="13">3-IPM-DH</fullName>
    </alternativeName>
    <alternativeName>
        <fullName evidence="13">Beta-IPM dehydrogenase</fullName>
        <shortName evidence="13">IMDH</shortName>
    </alternativeName>
</protein>
<evidence type="ECO:0000256" key="1">
    <source>
        <dbReference type="ARBA" id="ARBA00000624"/>
    </source>
</evidence>
<gene>
    <name evidence="13 16" type="primary">leuB</name>
    <name evidence="16" type="ORF">N9R04_05335</name>
</gene>
<evidence type="ECO:0000256" key="11">
    <source>
        <dbReference type="ARBA" id="ARBA00023027"/>
    </source>
</evidence>
<evidence type="ECO:0000256" key="4">
    <source>
        <dbReference type="ARBA" id="ARBA00008319"/>
    </source>
</evidence>
<reference evidence="16 17" key="1">
    <citation type="journal article" date="2023" name="Int. J. Syst. Evol. Microbiol.">
        <title>Streptococcus sciuri sp. nov., Staphylococcus marylandisciuri sp. nov. and Staphylococcus americanisciuri sp. nov., isolated from faeces of eastern grey squirrel (Sciurus carolinensis).</title>
        <authorList>
            <person name="Volokhov D.V."/>
            <person name="Zagorodnyaya T.A."/>
            <person name="Furtak V.A."/>
            <person name="Nattanmai G."/>
            <person name="Randall L."/>
            <person name="Jose S."/>
            <person name="Gao Y."/>
            <person name="Eisenberg T."/>
            <person name="Delmonte P."/>
            <person name="Blom J."/>
            <person name="Mitchell K.K."/>
        </authorList>
    </citation>
    <scope>NUCLEOTIDE SEQUENCE [LARGE SCALE GENOMIC DNA]</scope>
    <source>
        <strain evidence="16 17">SQ8-PEA</strain>
    </source>
</reference>
<sequence length="346" mass="38305">MSYHIVTLPGDGIGPEIMSGTVKVLKHLSNRFQFSYTLKSYDIGGIAIDKHNDPLPERTLNACHSADAILLGAVGGPQWTDASIRPEQGLLQLRKELNLFANIRPTTVTHETSHLSPIKEERVKNTNFVIVRELTSGLYFGEPKYFNDDKALDSLTYTKEEITRIAHVAFQLAQTRNRKLTSVDKENVLASSKLWRSVINEVGQSYPDVELEHLLVDACAMHLVTHPSRFDVILTENMFGDILSDEASVIPGSLGLSPSASFGSNGPKLYEPIHGSAPDIANQNIANPFGMLLSLAMCLRESFNETAAASHLETSIFKLIKEKKTTRDLGGKYTTDEVINHLLEYI</sequence>
<evidence type="ECO:0000256" key="14">
    <source>
        <dbReference type="RuleBase" id="RU004445"/>
    </source>
</evidence>
<comment type="cofactor">
    <cofactor evidence="2">
        <name>Mn(2+)</name>
        <dbReference type="ChEBI" id="CHEBI:29035"/>
    </cofactor>
</comment>
<proteinExistence type="inferred from homology"/>
<comment type="subunit">
    <text evidence="5 13 14">Homodimer.</text>
</comment>
<keyword evidence="8 13" id="KW-0479">Metal-binding</keyword>
<comment type="catalytic activity">
    <reaction evidence="1 13 14">
        <text>(2R,3S)-3-isopropylmalate + NAD(+) = 4-methyl-2-oxopentanoate + CO2 + NADH</text>
        <dbReference type="Rhea" id="RHEA:32271"/>
        <dbReference type="ChEBI" id="CHEBI:16526"/>
        <dbReference type="ChEBI" id="CHEBI:17865"/>
        <dbReference type="ChEBI" id="CHEBI:35121"/>
        <dbReference type="ChEBI" id="CHEBI:57540"/>
        <dbReference type="ChEBI" id="CHEBI:57945"/>
        <dbReference type="EC" id="1.1.1.85"/>
    </reaction>
</comment>